<comment type="cofactor">
    <cofactor evidence="2">
        <name>Mn(2+)</name>
        <dbReference type="ChEBI" id="CHEBI:29035"/>
    </cofactor>
</comment>
<dbReference type="STRING" id="1798680.A3J66_01560"/>
<reference evidence="9 10" key="1">
    <citation type="journal article" date="2016" name="Nat. Commun.">
        <title>Thousands of microbial genomes shed light on interconnected biogeochemical processes in an aquifer system.</title>
        <authorList>
            <person name="Anantharaman K."/>
            <person name="Brown C.T."/>
            <person name="Hug L.A."/>
            <person name="Sharon I."/>
            <person name="Castelle C.J."/>
            <person name="Probst A.J."/>
            <person name="Thomas B.C."/>
            <person name="Singh A."/>
            <person name="Wilkins M.J."/>
            <person name="Karaoz U."/>
            <person name="Brodie E.L."/>
            <person name="Williams K.H."/>
            <person name="Hubbard S.S."/>
            <person name="Banfield J.F."/>
        </authorList>
    </citation>
    <scope>NUCLEOTIDE SEQUENCE [LARGE SCALE GENOMIC DNA]</scope>
</reference>
<comment type="catalytic activity">
    <reaction evidence="1">
        <text>a 2'-deoxyribonucleoside 5'-phosphate + H2O = a 2'-deoxyribonucleoside + phosphate</text>
        <dbReference type="Rhea" id="RHEA:36167"/>
        <dbReference type="ChEBI" id="CHEBI:15377"/>
        <dbReference type="ChEBI" id="CHEBI:18274"/>
        <dbReference type="ChEBI" id="CHEBI:43474"/>
        <dbReference type="ChEBI" id="CHEBI:65317"/>
        <dbReference type="EC" id="3.1.3.89"/>
    </reaction>
</comment>
<dbReference type="InterPro" id="IPR039356">
    <property type="entry name" value="YfbR/HDDC2"/>
</dbReference>
<keyword evidence="7" id="KW-0378">Hydrolase</keyword>
<comment type="caution">
    <text evidence="9">The sequence shown here is derived from an EMBL/GenBank/DDBJ whole genome shotgun (WGS) entry which is preliminary data.</text>
</comment>
<accession>A0A1F6M7X4</accession>
<dbReference type="AlphaFoldDB" id="A0A1F6M7X4"/>
<dbReference type="GO" id="GO:0046872">
    <property type="term" value="F:metal ion binding"/>
    <property type="evidence" value="ECO:0007669"/>
    <property type="project" value="UniProtKB-KW"/>
</dbReference>
<sequence>MKNQGTILEFLTFFRRASQLKANPRFGTSLPEYGDTVAEHSWRLALMVYLIGTEFKVGVDLNRPMAIALFHDLAEAKTGDIDAYEVIQKRVSVEDKHANEAAAMDEMTNDLSFGHRVHDLWTEYLKQETIEARFVKALDKIEAFLHIDEQGVEGYKPKEFHSNYADEAVQRFDEAASHFPELSDLLEMVKKDLKVKFQEKGIEWKE</sequence>
<evidence type="ECO:0000256" key="4">
    <source>
        <dbReference type="ARBA" id="ARBA00011738"/>
    </source>
</evidence>
<dbReference type="PANTHER" id="PTHR11845:SF13">
    <property type="entry name" value="5'-DEOXYNUCLEOTIDASE HDDC2"/>
    <property type="match status" value="1"/>
</dbReference>
<dbReference type="GO" id="GO:0005737">
    <property type="term" value="C:cytoplasm"/>
    <property type="evidence" value="ECO:0007669"/>
    <property type="project" value="TreeGrafter"/>
</dbReference>
<comment type="cofactor">
    <cofactor evidence="3">
        <name>Co(2+)</name>
        <dbReference type="ChEBI" id="CHEBI:48828"/>
    </cofactor>
</comment>
<dbReference type="InterPro" id="IPR006674">
    <property type="entry name" value="HD_domain"/>
</dbReference>
<feature type="domain" description="HD/PDEase" evidence="8">
    <location>
        <begin position="33"/>
        <end position="153"/>
    </location>
</feature>
<dbReference type="SUPFAM" id="SSF109604">
    <property type="entry name" value="HD-domain/PDEase-like"/>
    <property type="match status" value="1"/>
</dbReference>
<evidence type="ECO:0000256" key="6">
    <source>
        <dbReference type="ARBA" id="ARBA00022723"/>
    </source>
</evidence>
<comment type="subunit">
    <text evidence="4">Homodimer.</text>
</comment>
<dbReference type="PANTHER" id="PTHR11845">
    <property type="entry name" value="5'-DEOXYNUCLEOTIDASE HDDC2"/>
    <property type="match status" value="1"/>
</dbReference>
<dbReference type="EMBL" id="MFQB01000027">
    <property type="protein sequence ID" value="OGH67725.1"/>
    <property type="molecule type" value="Genomic_DNA"/>
</dbReference>
<evidence type="ECO:0000256" key="1">
    <source>
        <dbReference type="ARBA" id="ARBA00001638"/>
    </source>
</evidence>
<protein>
    <recommendedName>
        <fullName evidence="5">5'-deoxynucleotidase</fullName>
        <ecNumber evidence="5">3.1.3.89</ecNumber>
    </recommendedName>
</protein>
<dbReference type="Gene3D" id="1.10.3210.10">
    <property type="entry name" value="Hypothetical protein af1432"/>
    <property type="match status" value="1"/>
</dbReference>
<keyword evidence="6" id="KW-0479">Metal-binding</keyword>
<proteinExistence type="predicted"/>
<evidence type="ECO:0000259" key="8">
    <source>
        <dbReference type="SMART" id="SM00471"/>
    </source>
</evidence>
<name>A0A1F6M7X4_9BACT</name>
<dbReference type="InterPro" id="IPR003607">
    <property type="entry name" value="HD/PDEase_dom"/>
</dbReference>
<dbReference type="Pfam" id="PF13023">
    <property type="entry name" value="HD_3"/>
    <property type="match status" value="1"/>
</dbReference>
<gene>
    <name evidence="9" type="ORF">A3J66_01560</name>
</gene>
<evidence type="ECO:0000313" key="9">
    <source>
        <dbReference type="EMBL" id="OGH67725.1"/>
    </source>
</evidence>
<dbReference type="EC" id="3.1.3.89" evidence="5"/>
<evidence type="ECO:0000256" key="2">
    <source>
        <dbReference type="ARBA" id="ARBA00001936"/>
    </source>
</evidence>
<dbReference type="SMART" id="SM00471">
    <property type="entry name" value="HDc"/>
    <property type="match status" value="1"/>
</dbReference>
<evidence type="ECO:0000256" key="3">
    <source>
        <dbReference type="ARBA" id="ARBA00001941"/>
    </source>
</evidence>
<evidence type="ECO:0000256" key="7">
    <source>
        <dbReference type="ARBA" id="ARBA00022801"/>
    </source>
</evidence>
<dbReference type="Proteomes" id="UP000176282">
    <property type="component" value="Unassembled WGS sequence"/>
</dbReference>
<evidence type="ECO:0000256" key="5">
    <source>
        <dbReference type="ARBA" id="ARBA00012964"/>
    </source>
</evidence>
<dbReference type="GO" id="GO:0002953">
    <property type="term" value="F:5'-deoxynucleotidase activity"/>
    <property type="evidence" value="ECO:0007669"/>
    <property type="project" value="UniProtKB-EC"/>
</dbReference>
<organism evidence="9 10">
    <name type="scientific">Candidatus Magasanikbacteria bacterium RIFCSPHIGHO2_02_FULL_47_14</name>
    <dbReference type="NCBI Taxonomy" id="1798680"/>
    <lineage>
        <taxon>Bacteria</taxon>
        <taxon>Candidatus Magasanikiibacteriota</taxon>
    </lineage>
</organism>
<evidence type="ECO:0000313" key="10">
    <source>
        <dbReference type="Proteomes" id="UP000176282"/>
    </source>
</evidence>